<evidence type="ECO:0000313" key="3">
    <source>
        <dbReference type="EMBL" id="SBS72720.1"/>
    </source>
</evidence>
<evidence type="ECO:0000259" key="2">
    <source>
        <dbReference type="SMART" id="SM00507"/>
    </source>
</evidence>
<dbReference type="EMBL" id="FLQR01000007">
    <property type="protein sequence ID" value="SBS72720.1"/>
    <property type="molecule type" value="Genomic_DNA"/>
</dbReference>
<dbReference type="InterPro" id="IPR003615">
    <property type="entry name" value="HNH_nuc"/>
</dbReference>
<reference evidence="3" key="1">
    <citation type="submission" date="2016-03" db="EMBL/GenBank/DDBJ databases">
        <authorList>
            <person name="Ploux O."/>
        </authorList>
    </citation>
    <scope>NUCLEOTIDE SEQUENCE</scope>
    <source>
        <strain evidence="3">UC1</strain>
    </source>
</reference>
<dbReference type="Gene3D" id="1.10.30.50">
    <property type="match status" value="1"/>
</dbReference>
<proteinExistence type="predicted"/>
<organism evidence="3">
    <name type="scientific">uncultured Microbacterium sp</name>
    <dbReference type="NCBI Taxonomy" id="191216"/>
    <lineage>
        <taxon>Bacteria</taxon>
        <taxon>Bacillati</taxon>
        <taxon>Actinomycetota</taxon>
        <taxon>Actinomycetes</taxon>
        <taxon>Micrococcales</taxon>
        <taxon>Microbacteriaceae</taxon>
        <taxon>Microbacterium</taxon>
        <taxon>environmental samples</taxon>
    </lineage>
</organism>
<feature type="region of interest" description="Disordered" evidence="1">
    <location>
        <begin position="210"/>
        <end position="233"/>
    </location>
</feature>
<feature type="domain" description="HNH nuclease" evidence="2">
    <location>
        <begin position="330"/>
        <end position="382"/>
    </location>
</feature>
<dbReference type="Pfam" id="PF02720">
    <property type="entry name" value="DUF222"/>
    <property type="match status" value="1"/>
</dbReference>
<keyword evidence="3" id="KW-0255">Endonuclease</keyword>
<dbReference type="InterPro" id="IPR003870">
    <property type="entry name" value="DUF222"/>
</dbReference>
<keyword evidence="3" id="KW-0378">Hydrolase</keyword>
<dbReference type="AlphaFoldDB" id="A0A1Y5P5B7"/>
<accession>A0A1Y5P5B7</accession>
<sequence>MSSVIPAADESPVAILRRTDQVVDAFADVQRRQAALDAEEIRTLARAAALVKDAGERGSRREIAQRSLVAELAIATRRSEWSVSRQMGQCADLCERFGVGVAALERGEITRRHLVVIQEAGAAIHDDADRAAYLAFALERARTTSPGRLAPLVRTHAERFLDRTLDERARDAHACRRVELCDLPDGMAELVATLPATLAHGIHDRLSRQARSVVEARGDGDGGDGDGDGDGRTIDQVRADVFTDLLLTGAPDACLGGEGLGAIRAIVQVTVPVLTMTGRSDEPALLAGYGPIDGDTARALAAGATGWERVMTSPLTGDVLAVDRYRVTAGLQRFLRARDEHCRFPGCRKPVWRCDVDHTHDAARGGTTRPENLAHLCRRHHTLKHASAWTVEQTSPGVLVWTSPSGRRHTDRPEPTVRFVPEAEVLSVRTRLREPWLLPVHDPLGSRDAPF</sequence>
<evidence type="ECO:0000256" key="1">
    <source>
        <dbReference type="SAM" id="MobiDB-lite"/>
    </source>
</evidence>
<protein>
    <submittedName>
        <fullName evidence="3">HNH endonuclease</fullName>
    </submittedName>
</protein>
<dbReference type="RefSeq" id="WP_295576049.1">
    <property type="nucleotide sequence ID" value="NZ_FLQR01000007.1"/>
</dbReference>
<dbReference type="SMART" id="SM00507">
    <property type="entry name" value="HNHc"/>
    <property type="match status" value="1"/>
</dbReference>
<keyword evidence="3" id="KW-0540">Nuclease</keyword>
<dbReference type="GO" id="GO:0004519">
    <property type="term" value="F:endonuclease activity"/>
    <property type="evidence" value="ECO:0007669"/>
    <property type="project" value="UniProtKB-KW"/>
</dbReference>
<gene>
    <name evidence="3" type="ORF">MIPYR_30173</name>
</gene>
<dbReference type="CDD" id="cd00085">
    <property type="entry name" value="HNHc"/>
    <property type="match status" value="1"/>
</dbReference>
<name>A0A1Y5P5B7_9MICO</name>